<dbReference type="GO" id="GO:0005886">
    <property type="term" value="C:plasma membrane"/>
    <property type="evidence" value="ECO:0007669"/>
    <property type="project" value="UniProtKB-SubCell"/>
</dbReference>
<comment type="caution">
    <text evidence="8">The sequence shown here is derived from an EMBL/GenBank/DDBJ whole genome shotgun (WGS) entry which is preliminary data.</text>
</comment>
<evidence type="ECO:0000256" key="6">
    <source>
        <dbReference type="SAM" id="Phobius"/>
    </source>
</evidence>
<evidence type="ECO:0000256" key="4">
    <source>
        <dbReference type="ARBA" id="ARBA00022989"/>
    </source>
</evidence>
<name>A0A9X4NTJ8_9BURK</name>
<keyword evidence="3 6" id="KW-0812">Transmembrane</keyword>
<evidence type="ECO:0000313" key="9">
    <source>
        <dbReference type="Proteomes" id="UP001152876"/>
    </source>
</evidence>
<dbReference type="GO" id="GO:0020037">
    <property type="term" value="F:heme binding"/>
    <property type="evidence" value="ECO:0007669"/>
    <property type="project" value="TreeGrafter"/>
</dbReference>
<feature type="transmembrane region" description="Helical" evidence="6">
    <location>
        <begin position="54"/>
        <end position="76"/>
    </location>
</feature>
<feature type="transmembrane region" description="Helical" evidence="6">
    <location>
        <begin position="162"/>
        <end position="184"/>
    </location>
</feature>
<dbReference type="GO" id="GO:0009055">
    <property type="term" value="F:electron transfer activity"/>
    <property type="evidence" value="ECO:0007669"/>
    <property type="project" value="InterPro"/>
</dbReference>
<evidence type="ECO:0000313" key="8">
    <source>
        <dbReference type="EMBL" id="MDG5975981.1"/>
    </source>
</evidence>
<gene>
    <name evidence="8" type="ORF">H010_11994</name>
</gene>
<dbReference type="EMBL" id="AOGK01000009">
    <property type="protein sequence ID" value="MDG5975981.1"/>
    <property type="molecule type" value="Genomic_DNA"/>
</dbReference>
<feature type="domain" description="Cytochrome b561 bacterial/Ni-hydrogenase" evidence="7">
    <location>
        <begin position="25"/>
        <end position="196"/>
    </location>
</feature>
<keyword evidence="5 6" id="KW-0472">Membrane</keyword>
<dbReference type="InterPro" id="IPR051542">
    <property type="entry name" value="Hydrogenase_cytochrome"/>
</dbReference>
<evidence type="ECO:0000256" key="1">
    <source>
        <dbReference type="ARBA" id="ARBA00004651"/>
    </source>
</evidence>
<dbReference type="Pfam" id="PF01292">
    <property type="entry name" value="Ni_hydr_CYTB"/>
    <property type="match status" value="1"/>
</dbReference>
<feature type="transmembrane region" description="Helical" evidence="6">
    <location>
        <begin position="120"/>
        <end position="142"/>
    </location>
</feature>
<dbReference type="OrthoDB" id="196472at2"/>
<protein>
    <submittedName>
        <fullName evidence="8">Cytochrome B561</fullName>
    </submittedName>
</protein>
<evidence type="ECO:0000256" key="5">
    <source>
        <dbReference type="ARBA" id="ARBA00023136"/>
    </source>
</evidence>
<accession>A0A9X4NTJ8</accession>
<dbReference type="PANTHER" id="PTHR30485:SF2">
    <property type="entry name" value="BLL0597 PROTEIN"/>
    <property type="match status" value="1"/>
</dbReference>
<dbReference type="Proteomes" id="UP001152876">
    <property type="component" value="Unassembled WGS sequence"/>
</dbReference>
<dbReference type="InterPro" id="IPR016174">
    <property type="entry name" value="Di-haem_cyt_TM"/>
</dbReference>
<evidence type="ECO:0000256" key="2">
    <source>
        <dbReference type="ARBA" id="ARBA00022475"/>
    </source>
</evidence>
<dbReference type="SUPFAM" id="SSF81342">
    <property type="entry name" value="Transmembrane di-heme cytochromes"/>
    <property type="match status" value="1"/>
</dbReference>
<keyword evidence="4 6" id="KW-1133">Transmembrane helix</keyword>
<evidence type="ECO:0000259" key="7">
    <source>
        <dbReference type="Pfam" id="PF01292"/>
    </source>
</evidence>
<comment type="subcellular location">
    <subcellularLocation>
        <location evidence="1">Cell membrane</location>
        <topology evidence="1">Multi-pass membrane protein</topology>
    </subcellularLocation>
</comment>
<sequence>MYANPSLNTSTSQPRAAAAPGRLVTDAPTRMFHWLFALSFLGAYLTADGEHWRLLHVTLGYTMAGLLAFRVLYGLFGPRQAGLGLLWRKLGAAPAWLRSIRAAVPRGSLAGVNWRQGQNLLMALAVVALLALVVPITLSGYGTYNDWGDVLGGDWLEELHEFFGEAILFVVLAHLALIAGLSLLRRKNQALPMLSGRVEGPGPNLVQHNRRWLAALLLIAVLAYGAWEWQQSPKGLVSAQALSSLTTGDHRGSGGHDDDGDDD</sequence>
<dbReference type="AlphaFoldDB" id="A0A9X4NTJ8"/>
<feature type="transmembrane region" description="Helical" evidence="6">
    <location>
        <begin position="212"/>
        <end position="229"/>
    </location>
</feature>
<keyword evidence="2" id="KW-1003">Cell membrane</keyword>
<dbReference type="PANTHER" id="PTHR30485">
    <property type="entry name" value="NI/FE-HYDROGENASE 1 B-TYPE CYTOCHROME SUBUNIT"/>
    <property type="match status" value="1"/>
</dbReference>
<keyword evidence="9" id="KW-1185">Reference proteome</keyword>
<dbReference type="GO" id="GO:0022904">
    <property type="term" value="P:respiratory electron transport chain"/>
    <property type="evidence" value="ECO:0007669"/>
    <property type="project" value="InterPro"/>
</dbReference>
<organism evidence="8 9">
    <name type="scientific">Hydrogenophaga taeniospiralis CCUG 15921</name>
    <dbReference type="NCBI Taxonomy" id="1281780"/>
    <lineage>
        <taxon>Bacteria</taxon>
        <taxon>Pseudomonadati</taxon>
        <taxon>Pseudomonadota</taxon>
        <taxon>Betaproteobacteria</taxon>
        <taxon>Burkholderiales</taxon>
        <taxon>Comamonadaceae</taxon>
        <taxon>Hydrogenophaga</taxon>
    </lineage>
</organism>
<reference evidence="8" key="1">
    <citation type="submission" date="2013-01" db="EMBL/GenBank/DDBJ databases">
        <title>Genome draft of Hydrogenophaga taeniospiralis 2K1.</title>
        <authorList>
            <person name="Gomila M."/>
            <person name="Lalucat J."/>
        </authorList>
    </citation>
    <scope>NUCLEOTIDE SEQUENCE</scope>
    <source>
        <strain evidence="8">CCUG 15921</strain>
    </source>
</reference>
<dbReference type="RefSeq" id="WP_068175960.1">
    <property type="nucleotide sequence ID" value="NZ_AOGK01000009.1"/>
</dbReference>
<proteinExistence type="predicted"/>
<dbReference type="InterPro" id="IPR011577">
    <property type="entry name" value="Cyt_b561_bac/Ni-Hgenase"/>
</dbReference>
<dbReference type="Gene3D" id="1.20.950.20">
    <property type="entry name" value="Transmembrane di-heme cytochromes, Chain C"/>
    <property type="match status" value="1"/>
</dbReference>
<evidence type="ECO:0000256" key="3">
    <source>
        <dbReference type="ARBA" id="ARBA00022692"/>
    </source>
</evidence>